<evidence type="ECO:0000313" key="7">
    <source>
        <dbReference type="Proteomes" id="UP000228964"/>
    </source>
</evidence>
<dbReference type="GO" id="GO:0070180">
    <property type="term" value="F:large ribosomal subunit rRNA binding"/>
    <property type="evidence" value="ECO:0007669"/>
    <property type="project" value="UniProtKB-UniRule"/>
</dbReference>
<dbReference type="HAMAP" id="MF_00362">
    <property type="entry name" value="Ribosomal_uL10"/>
    <property type="match status" value="1"/>
</dbReference>
<dbReference type="InterPro" id="IPR001790">
    <property type="entry name" value="Ribosomal_uL10"/>
</dbReference>
<evidence type="ECO:0000256" key="1">
    <source>
        <dbReference type="ARBA" id="ARBA00008889"/>
    </source>
</evidence>
<dbReference type="NCBIfam" id="NF000955">
    <property type="entry name" value="PRK00099.1-1"/>
    <property type="match status" value="1"/>
</dbReference>
<sequence length="175" mass="19341">MPKNKDQKKQILQDLSEKIARAKSIIFTKFNSLGVKENEDLRNRLRAANSEYYVAKKTLLNIAFKDSLVKELNTKSFDGQVAAVFGYNDEVAPAKIVDTFKKDKNGKIEFLGGILENKYITATLVSELAKLPSREDLYGKIVGSINAPVSGFVNALVGNLRNLVGVFKAIGEKSN</sequence>
<keyword evidence="5" id="KW-0699">rRNA-binding</keyword>
<accession>A0A2M6WQW4</accession>
<comment type="function">
    <text evidence="5">Forms part of the ribosomal stalk, playing a central role in the interaction of the ribosome with GTP-bound translation factors.</text>
</comment>
<evidence type="ECO:0000256" key="2">
    <source>
        <dbReference type="ARBA" id="ARBA00022980"/>
    </source>
</evidence>
<keyword evidence="5" id="KW-0694">RNA-binding</keyword>
<dbReference type="Proteomes" id="UP000228964">
    <property type="component" value="Unassembled WGS sequence"/>
</dbReference>
<name>A0A2M6WQW4_9BACT</name>
<evidence type="ECO:0000256" key="3">
    <source>
        <dbReference type="ARBA" id="ARBA00023274"/>
    </source>
</evidence>
<dbReference type="InterPro" id="IPR022973">
    <property type="entry name" value="Ribosomal_uL10_bac"/>
</dbReference>
<dbReference type="Pfam" id="PF00466">
    <property type="entry name" value="Ribosomal_L10"/>
    <property type="match status" value="1"/>
</dbReference>
<evidence type="ECO:0000256" key="5">
    <source>
        <dbReference type="HAMAP-Rule" id="MF_00362"/>
    </source>
</evidence>
<dbReference type="SUPFAM" id="SSF160369">
    <property type="entry name" value="Ribosomal protein L10-like"/>
    <property type="match status" value="1"/>
</dbReference>
<dbReference type="AlphaFoldDB" id="A0A2M6WQW4"/>
<organism evidence="6 7">
    <name type="scientific">Candidatus Falkowbacteria bacterium CG10_big_fil_rev_8_21_14_0_10_38_22</name>
    <dbReference type="NCBI Taxonomy" id="1974564"/>
    <lineage>
        <taxon>Bacteria</taxon>
        <taxon>Candidatus Falkowiibacteriota</taxon>
    </lineage>
</organism>
<evidence type="ECO:0000256" key="4">
    <source>
        <dbReference type="ARBA" id="ARBA00035202"/>
    </source>
</evidence>
<keyword evidence="2 5" id="KW-0689">Ribosomal protein</keyword>
<dbReference type="Gene3D" id="3.30.70.1730">
    <property type="match status" value="1"/>
</dbReference>
<gene>
    <name evidence="5 6" type="primary">rplJ</name>
    <name evidence="6" type="ORF">COT96_01795</name>
</gene>
<dbReference type="Gene3D" id="6.10.250.290">
    <property type="match status" value="1"/>
</dbReference>
<comment type="caution">
    <text evidence="6">The sequence shown here is derived from an EMBL/GenBank/DDBJ whole genome shotgun (WGS) entry which is preliminary data.</text>
</comment>
<dbReference type="InterPro" id="IPR043141">
    <property type="entry name" value="Ribosomal_uL10-like_sf"/>
</dbReference>
<reference evidence="7" key="1">
    <citation type="submission" date="2017-09" db="EMBL/GenBank/DDBJ databases">
        <title>Depth-based differentiation of microbial function through sediment-hosted aquifers and enrichment of novel symbionts in the deep terrestrial subsurface.</title>
        <authorList>
            <person name="Probst A.J."/>
            <person name="Ladd B."/>
            <person name="Jarett J.K."/>
            <person name="Geller-Mcgrath D.E."/>
            <person name="Sieber C.M.K."/>
            <person name="Emerson J.B."/>
            <person name="Anantharaman K."/>
            <person name="Thomas B.C."/>
            <person name="Malmstrom R."/>
            <person name="Stieglmeier M."/>
            <person name="Klingl A."/>
            <person name="Woyke T."/>
            <person name="Ryan C.M."/>
            <person name="Banfield J.F."/>
        </authorList>
    </citation>
    <scope>NUCLEOTIDE SEQUENCE [LARGE SCALE GENOMIC DNA]</scope>
</reference>
<evidence type="ECO:0000313" key="6">
    <source>
        <dbReference type="EMBL" id="PIT95208.1"/>
    </source>
</evidence>
<dbReference type="InterPro" id="IPR047865">
    <property type="entry name" value="Ribosomal_uL10_bac_type"/>
</dbReference>
<dbReference type="GO" id="GO:1990904">
    <property type="term" value="C:ribonucleoprotein complex"/>
    <property type="evidence" value="ECO:0007669"/>
    <property type="project" value="UniProtKB-KW"/>
</dbReference>
<dbReference type="CDD" id="cd05797">
    <property type="entry name" value="Ribosomal_L10"/>
    <property type="match status" value="1"/>
</dbReference>
<dbReference type="PANTHER" id="PTHR11560">
    <property type="entry name" value="39S RIBOSOMAL PROTEIN L10, MITOCHONDRIAL"/>
    <property type="match status" value="1"/>
</dbReference>
<proteinExistence type="inferred from homology"/>
<comment type="similarity">
    <text evidence="1 5">Belongs to the universal ribosomal protein uL10 family.</text>
</comment>
<keyword evidence="3 5" id="KW-0687">Ribonucleoprotein</keyword>
<dbReference type="GO" id="GO:0006412">
    <property type="term" value="P:translation"/>
    <property type="evidence" value="ECO:0007669"/>
    <property type="project" value="UniProtKB-UniRule"/>
</dbReference>
<comment type="subunit">
    <text evidence="5">Part of the ribosomal stalk of the 50S ribosomal subunit. The N-terminus interacts with L11 and the large rRNA to form the base of the stalk. The C-terminus forms an elongated spine to which L12 dimers bind in a sequential fashion forming a multimeric L10(L12)X complex.</text>
</comment>
<protein>
    <recommendedName>
        <fullName evidence="4 5">Large ribosomal subunit protein uL10</fullName>
    </recommendedName>
</protein>
<dbReference type="EMBL" id="PFAO01000042">
    <property type="protein sequence ID" value="PIT95208.1"/>
    <property type="molecule type" value="Genomic_DNA"/>
</dbReference>
<dbReference type="GO" id="GO:0005840">
    <property type="term" value="C:ribosome"/>
    <property type="evidence" value="ECO:0007669"/>
    <property type="project" value="UniProtKB-KW"/>
</dbReference>